<dbReference type="RefSeq" id="WP_338446216.1">
    <property type="nucleotide sequence ID" value="NZ_CP144918.1"/>
</dbReference>
<evidence type="ECO:0000313" key="3">
    <source>
        <dbReference type="EMBL" id="WWA47326.1"/>
    </source>
</evidence>
<evidence type="ECO:0000313" key="4">
    <source>
        <dbReference type="Proteomes" id="UP001335183"/>
    </source>
</evidence>
<dbReference type="InterPro" id="IPR022016">
    <property type="entry name" value="DUF3597"/>
</dbReference>
<feature type="region of interest" description="Disordered" evidence="1">
    <location>
        <begin position="12"/>
        <end position="41"/>
    </location>
</feature>
<name>A0ABZ2D7W5_9SPHN</name>
<evidence type="ECO:0000259" key="2">
    <source>
        <dbReference type="Pfam" id="PF12200"/>
    </source>
</evidence>
<organism evidence="3 4">
    <name type="scientific">Pelagerythrobacter marensis</name>
    <dbReference type="NCBI Taxonomy" id="543877"/>
    <lineage>
        <taxon>Bacteria</taxon>
        <taxon>Pseudomonadati</taxon>
        <taxon>Pseudomonadota</taxon>
        <taxon>Alphaproteobacteria</taxon>
        <taxon>Sphingomonadales</taxon>
        <taxon>Erythrobacteraceae</taxon>
        <taxon>Pelagerythrobacter</taxon>
    </lineage>
</organism>
<dbReference type="SUPFAM" id="SSF158634">
    <property type="entry name" value="RPA2825-like"/>
    <property type="match status" value="1"/>
</dbReference>
<feature type="compositionally biased region" description="Low complexity" evidence="1">
    <location>
        <begin position="22"/>
        <end position="32"/>
    </location>
</feature>
<keyword evidence="4" id="KW-1185">Reference proteome</keyword>
<dbReference type="EMBL" id="CP144918">
    <property type="protein sequence ID" value="WWA47326.1"/>
    <property type="molecule type" value="Genomic_DNA"/>
</dbReference>
<feature type="domain" description="DUF3597" evidence="2">
    <location>
        <begin position="3"/>
        <end position="121"/>
    </location>
</feature>
<dbReference type="Pfam" id="PF12200">
    <property type="entry name" value="DUF3597"/>
    <property type="match status" value="1"/>
</dbReference>
<reference evidence="3 4" key="1">
    <citation type="submission" date="2024-02" db="EMBL/GenBank/DDBJ databases">
        <title>The whole genome sequence of five bacterial samples isolated from Abu Dhabi Sabkha-shore region.</title>
        <authorList>
            <person name="Sudalaimuthuasari N."/>
            <person name="Sarfraz B."/>
            <person name="Tuyisabe J.D."/>
            <person name="Mugisha Ntwali L.D.M."/>
            <person name="Ali A.I.A.A."/>
            <person name="Almansoori S.Z.A."/>
            <person name="Alajami H.S.A."/>
            <person name="Almeqbaali A.A.S."/>
            <person name="Kundu B."/>
            <person name="Saeed E.E."/>
            <person name="Sukumarinath V."/>
            <person name="Mishra A.K."/>
            <person name="Hazzouri K.M."/>
            <person name="Almaskari R."/>
            <person name="Sharma A.K."/>
            <person name="Amiri K.M.A."/>
        </authorList>
    </citation>
    <scope>NUCLEOTIDE SEQUENCE [LARGE SCALE GENOMIC DNA]</scope>
    <source>
        <strain evidence="4">kcgeb_sd</strain>
    </source>
</reference>
<protein>
    <submittedName>
        <fullName evidence="3">DUF3597 domain-containing protein</fullName>
    </submittedName>
</protein>
<gene>
    <name evidence="3" type="ORF">V5F89_13875</name>
</gene>
<evidence type="ECO:0000256" key="1">
    <source>
        <dbReference type="SAM" id="MobiDB-lite"/>
    </source>
</evidence>
<dbReference type="Proteomes" id="UP001335183">
    <property type="component" value="Chromosome"/>
</dbReference>
<proteinExistence type="predicted"/>
<accession>A0ABZ2D7W5</accession>
<sequence length="126" mass="13526">MGIFSSIKKAIFGGDDDKDAKPATTATTAAPAPSQPAPQPRAIDEVDVAARLDAMPGADKLNWRTSIVDLLKLIGIDSSYENRKELAQELGNTDYSGSAEDNILLHRQTMRELAKNGGKVPAEFLD</sequence>